<dbReference type="InterPro" id="IPR051933">
    <property type="entry name" value="Resuscitation_pf_RpfB"/>
</dbReference>
<dbReference type="GO" id="GO:0019867">
    <property type="term" value="C:outer membrane"/>
    <property type="evidence" value="ECO:0007669"/>
    <property type="project" value="InterPro"/>
</dbReference>
<dbReference type="Gene3D" id="1.10.101.10">
    <property type="entry name" value="PGBD-like superfamily/PGBD"/>
    <property type="match status" value="1"/>
</dbReference>
<dbReference type="Gene3D" id="2.40.40.10">
    <property type="entry name" value="RlpA-like domain"/>
    <property type="match status" value="1"/>
</dbReference>
<dbReference type="Pfam" id="PF01471">
    <property type="entry name" value="PG_binding_1"/>
    <property type="match status" value="1"/>
</dbReference>
<dbReference type="AlphaFoldDB" id="A0A1H2RW21"/>
<evidence type="ECO:0000259" key="5">
    <source>
        <dbReference type="Pfam" id="PF06725"/>
    </source>
</evidence>
<dbReference type="Pfam" id="PF06725">
    <property type="entry name" value="3D"/>
    <property type="match status" value="1"/>
</dbReference>
<dbReference type="InterPro" id="IPR036365">
    <property type="entry name" value="PGBD-like_sf"/>
</dbReference>
<gene>
    <name evidence="6" type="ORF">SAMN05421781_0932</name>
</gene>
<organism evidence="6 7">
    <name type="scientific">Marinococcus luteus</name>
    <dbReference type="NCBI Taxonomy" id="1122204"/>
    <lineage>
        <taxon>Bacteria</taxon>
        <taxon>Bacillati</taxon>
        <taxon>Bacillota</taxon>
        <taxon>Bacilli</taxon>
        <taxon>Bacillales</taxon>
        <taxon>Bacillaceae</taxon>
        <taxon>Marinococcus</taxon>
    </lineage>
</organism>
<feature type="compositionally biased region" description="Acidic residues" evidence="2">
    <location>
        <begin position="108"/>
        <end position="122"/>
    </location>
</feature>
<feature type="compositionally biased region" description="Low complexity" evidence="2">
    <location>
        <begin position="123"/>
        <end position="142"/>
    </location>
</feature>
<dbReference type="GO" id="GO:0009254">
    <property type="term" value="P:peptidoglycan turnover"/>
    <property type="evidence" value="ECO:0007669"/>
    <property type="project" value="InterPro"/>
</dbReference>
<evidence type="ECO:0000313" key="7">
    <source>
        <dbReference type="Proteomes" id="UP000199488"/>
    </source>
</evidence>
<dbReference type="SUPFAM" id="SSF50685">
    <property type="entry name" value="Barwin-like endoglucanases"/>
    <property type="match status" value="1"/>
</dbReference>
<dbReference type="EMBL" id="FNNC01000001">
    <property type="protein sequence ID" value="SDW23498.1"/>
    <property type="molecule type" value="Genomic_DNA"/>
</dbReference>
<reference evidence="6 7" key="1">
    <citation type="submission" date="2016-10" db="EMBL/GenBank/DDBJ databases">
        <authorList>
            <person name="de Groot N.N."/>
        </authorList>
    </citation>
    <scope>NUCLEOTIDE SEQUENCE [LARGE SCALE GENOMIC DNA]</scope>
    <source>
        <strain evidence="6 7">DSM 23126</strain>
    </source>
</reference>
<feature type="region of interest" description="Disordered" evidence="2">
    <location>
        <begin position="95"/>
        <end position="142"/>
    </location>
</feature>
<dbReference type="GO" id="GO:0004553">
    <property type="term" value="F:hydrolase activity, hydrolyzing O-glycosyl compounds"/>
    <property type="evidence" value="ECO:0007669"/>
    <property type="project" value="InterPro"/>
</dbReference>
<feature type="domain" description="3D" evidence="5">
    <location>
        <begin position="174"/>
        <end position="234"/>
    </location>
</feature>
<evidence type="ECO:0000256" key="3">
    <source>
        <dbReference type="SAM" id="SignalP"/>
    </source>
</evidence>
<dbReference type="STRING" id="1122204.SAMN05421781_0932"/>
<dbReference type="PANTHER" id="PTHR39160:SF4">
    <property type="entry name" value="RESUSCITATION-PROMOTING FACTOR RPFB"/>
    <property type="match status" value="1"/>
</dbReference>
<evidence type="ECO:0000256" key="1">
    <source>
        <dbReference type="ARBA" id="ARBA00022729"/>
    </source>
</evidence>
<feature type="signal peptide" evidence="3">
    <location>
        <begin position="1"/>
        <end position="23"/>
    </location>
</feature>
<evidence type="ECO:0000256" key="2">
    <source>
        <dbReference type="SAM" id="MobiDB-lite"/>
    </source>
</evidence>
<dbReference type="InterPro" id="IPR002477">
    <property type="entry name" value="Peptidoglycan-bd-like"/>
</dbReference>
<accession>A0A1H2RW21</accession>
<evidence type="ECO:0000313" key="6">
    <source>
        <dbReference type="EMBL" id="SDW23498.1"/>
    </source>
</evidence>
<dbReference type="CDD" id="cd22786">
    <property type="entry name" value="DPBB_YuiC-like"/>
    <property type="match status" value="1"/>
</dbReference>
<name>A0A1H2RW21_9BACI</name>
<protein>
    <submittedName>
        <fullName evidence="6">3D (Asp-Asp-Asp) domain-containing protein</fullName>
    </submittedName>
</protein>
<dbReference type="InterPro" id="IPR010611">
    <property type="entry name" value="3D_dom"/>
</dbReference>
<dbReference type="PANTHER" id="PTHR39160">
    <property type="entry name" value="CELL WALL-BINDING PROTEIN YOCH"/>
    <property type="match status" value="1"/>
</dbReference>
<dbReference type="InterPro" id="IPR036908">
    <property type="entry name" value="RlpA-like_sf"/>
</dbReference>
<feature type="domain" description="Peptidoglycan binding-like" evidence="4">
    <location>
        <begin position="41"/>
        <end position="96"/>
    </location>
</feature>
<dbReference type="Proteomes" id="UP000199488">
    <property type="component" value="Unassembled WGS sequence"/>
</dbReference>
<dbReference type="RefSeq" id="WP_091611766.1">
    <property type="nucleotide sequence ID" value="NZ_FNNC01000001.1"/>
</dbReference>
<dbReference type="OrthoDB" id="9798935at2"/>
<evidence type="ECO:0000259" key="4">
    <source>
        <dbReference type="Pfam" id="PF01471"/>
    </source>
</evidence>
<keyword evidence="1 3" id="KW-0732">Signal</keyword>
<proteinExistence type="predicted"/>
<feature type="chain" id="PRO_5039449227" evidence="3">
    <location>
        <begin position="24"/>
        <end position="235"/>
    </location>
</feature>
<keyword evidence="7" id="KW-1185">Reference proteome</keyword>
<dbReference type="InterPro" id="IPR036366">
    <property type="entry name" value="PGBDSf"/>
</dbReference>
<dbReference type="SUPFAM" id="SSF47090">
    <property type="entry name" value="PGBD-like"/>
    <property type="match status" value="1"/>
</dbReference>
<sequence>MIKSTKASHWIGGAVLGTALAFAAPAVSDASDSLLAQGDSNDSVSEAQSVLDDKGYYDYEVDGVFGSITAAAVRDFQADEGLTVDGVIGPNTKAALYGESSSSSSENNTEESSEADDSDNEAVESASTSEGSSSEDTSGGESMTVEATAYTAACAGCSGITATGVNLNTNRNAKVIAVDPDVIPLGSEVQIEGMGTYTAADTGGAINGNRIDVHVPSKSEAYSFGRRSVEVTVVD</sequence>